<dbReference type="OrthoDB" id="7849442at2"/>
<keyword evidence="1" id="KW-0812">Transmembrane</keyword>
<evidence type="ECO:0000256" key="1">
    <source>
        <dbReference type="SAM" id="Phobius"/>
    </source>
</evidence>
<evidence type="ECO:0000313" key="2">
    <source>
        <dbReference type="EMBL" id="QEW25257.1"/>
    </source>
</evidence>
<protein>
    <recommendedName>
        <fullName evidence="4">MASE1 domain-containing protein</fullName>
    </recommendedName>
</protein>
<evidence type="ECO:0008006" key="4">
    <source>
        <dbReference type="Google" id="ProtNLM"/>
    </source>
</evidence>
<dbReference type="Proteomes" id="UP000325785">
    <property type="component" value="Chromosome"/>
</dbReference>
<accession>A0A5P3A789</accession>
<gene>
    <name evidence="2" type="ORF">RIdsm_01043</name>
</gene>
<feature type="transmembrane region" description="Helical" evidence="1">
    <location>
        <begin position="154"/>
        <end position="177"/>
    </location>
</feature>
<reference evidence="2 3" key="1">
    <citation type="submission" date="2018-08" db="EMBL/GenBank/DDBJ databases">
        <title>Genetic Globetrotter - A new plasmid hitch-hiking vast phylogenetic and geographic distances.</title>
        <authorList>
            <person name="Vollmers J."/>
            <person name="Petersen J."/>
        </authorList>
    </citation>
    <scope>NUCLEOTIDE SEQUENCE [LARGE SCALE GENOMIC DNA]</scope>
    <source>
        <strain evidence="2 3">DSM 26383</strain>
    </source>
</reference>
<dbReference type="EMBL" id="CP031598">
    <property type="protein sequence ID" value="QEW25257.1"/>
    <property type="molecule type" value="Genomic_DNA"/>
</dbReference>
<keyword evidence="1" id="KW-0472">Membrane</keyword>
<proteinExistence type="predicted"/>
<feature type="transmembrane region" description="Helical" evidence="1">
    <location>
        <begin position="123"/>
        <end position="142"/>
    </location>
</feature>
<sequence>MLKETAFASATYIALYAFWHLVHGSPSIDELRTGAGAFLCPFLPHGVKLISAWLLRWRSIPALLPAALLHAGYLQLHFGLTLGQTLAFAIVSATTAYLAFETFRATRLDLYAGSDMTIHWRRLMLVGGLASVYNSFGIVVIGDFAFDLPNETGLLLNLVLADLIGLMVVLLGVWAVLKRI</sequence>
<dbReference type="KEGG" id="rid:RIdsm_01043"/>
<keyword evidence="1" id="KW-1133">Transmembrane helix</keyword>
<organism evidence="2 3">
    <name type="scientific">Roseovarius indicus</name>
    <dbReference type="NCBI Taxonomy" id="540747"/>
    <lineage>
        <taxon>Bacteria</taxon>
        <taxon>Pseudomonadati</taxon>
        <taxon>Pseudomonadota</taxon>
        <taxon>Alphaproteobacteria</taxon>
        <taxon>Rhodobacterales</taxon>
        <taxon>Roseobacteraceae</taxon>
        <taxon>Roseovarius</taxon>
    </lineage>
</organism>
<dbReference type="AlphaFoldDB" id="A0A5P3A789"/>
<name>A0A5P3A789_9RHOB</name>
<evidence type="ECO:0000313" key="3">
    <source>
        <dbReference type="Proteomes" id="UP000325785"/>
    </source>
</evidence>
<feature type="transmembrane region" description="Helical" evidence="1">
    <location>
        <begin position="86"/>
        <end position="103"/>
    </location>
</feature>
<dbReference type="RefSeq" id="WP_057820098.1">
    <property type="nucleotide sequence ID" value="NZ_CP031598.1"/>
</dbReference>